<dbReference type="InterPro" id="IPR004489">
    <property type="entry name" value="Succ_DH/fum_Rdtase_Fe-S"/>
</dbReference>
<dbReference type="AlphaFoldDB" id="A0AAV2HFI0"/>
<dbReference type="GO" id="GO:0051537">
    <property type="term" value="F:2 iron, 2 sulfur cluster binding"/>
    <property type="evidence" value="ECO:0007669"/>
    <property type="project" value="UniProtKB-KW"/>
</dbReference>
<comment type="function">
    <text evidence="18">Iron-sulfur protein (IP) subunit of succinate dehydrogenase (SDH) that is involved in complex II of the mitochondrial electron transport chain and is responsible for transferring electrons from succinate to ubiquinone (coenzyme Q).</text>
</comment>
<proteinExistence type="inferred from homology"/>
<comment type="caution">
    <text evidence="21">The sequence shown here is derived from an EMBL/GenBank/DDBJ whole genome shotgun (WGS) entry which is preliminary data.</text>
</comment>
<dbReference type="InterPro" id="IPR050573">
    <property type="entry name" value="SDH/FRD_Iron-Sulfur"/>
</dbReference>
<dbReference type="SUPFAM" id="SSF54292">
    <property type="entry name" value="2Fe-2S ferredoxin-like"/>
    <property type="match status" value="1"/>
</dbReference>
<keyword evidence="11" id="KW-0809">Transit peptide</keyword>
<evidence type="ECO:0000256" key="6">
    <source>
        <dbReference type="ARBA" id="ARBA00022485"/>
    </source>
</evidence>
<dbReference type="GO" id="GO:0051538">
    <property type="term" value="F:3 iron, 4 sulfur cluster binding"/>
    <property type="evidence" value="ECO:0007669"/>
    <property type="project" value="UniProtKB-KW"/>
</dbReference>
<dbReference type="EC" id="1.3.5.1" evidence="4 18"/>
<dbReference type="GO" id="GO:0022904">
    <property type="term" value="P:respiratory electron transport chain"/>
    <property type="evidence" value="ECO:0007669"/>
    <property type="project" value="TreeGrafter"/>
</dbReference>
<keyword evidence="6 18" id="KW-0004">4Fe-4S</keyword>
<dbReference type="InterPro" id="IPR012675">
    <property type="entry name" value="Beta-grasp_dom_sf"/>
</dbReference>
<dbReference type="FunFam" id="3.10.20.30:FF:000007">
    <property type="entry name" value="Succinate dehydrogenase [ubiquinone] iron-sulfur subunit, mitochondrial"/>
    <property type="match status" value="1"/>
</dbReference>
<organism evidence="21 22">
    <name type="scientific">Lymnaea stagnalis</name>
    <name type="common">Great pond snail</name>
    <name type="synonym">Helix stagnalis</name>
    <dbReference type="NCBI Taxonomy" id="6523"/>
    <lineage>
        <taxon>Eukaryota</taxon>
        <taxon>Metazoa</taxon>
        <taxon>Spiralia</taxon>
        <taxon>Lophotrochozoa</taxon>
        <taxon>Mollusca</taxon>
        <taxon>Gastropoda</taxon>
        <taxon>Heterobranchia</taxon>
        <taxon>Euthyneura</taxon>
        <taxon>Panpulmonata</taxon>
        <taxon>Hygrophila</taxon>
        <taxon>Lymnaeoidea</taxon>
        <taxon>Lymnaeidae</taxon>
        <taxon>Lymnaea</taxon>
    </lineage>
</organism>
<evidence type="ECO:0000256" key="8">
    <source>
        <dbReference type="ARBA" id="ARBA00022714"/>
    </source>
</evidence>
<evidence type="ECO:0000256" key="7">
    <source>
        <dbReference type="ARBA" id="ARBA00022532"/>
    </source>
</evidence>
<keyword evidence="17 18" id="KW-0003">3Fe-4S</keyword>
<evidence type="ECO:0000256" key="15">
    <source>
        <dbReference type="ARBA" id="ARBA00023128"/>
    </source>
</evidence>
<comment type="cofactor">
    <cofactor evidence="18">
        <name>[3Fe-4S] cluster</name>
        <dbReference type="ChEBI" id="CHEBI:21137"/>
    </cofactor>
    <text evidence="18">Binds 1 [3Fe-4S] cluster.</text>
</comment>
<evidence type="ECO:0000256" key="3">
    <source>
        <dbReference type="ARBA" id="ARBA00009433"/>
    </source>
</evidence>
<feature type="domain" description="2Fe-2S ferredoxin-type" evidence="19">
    <location>
        <begin position="40"/>
        <end position="133"/>
    </location>
</feature>
<evidence type="ECO:0000256" key="4">
    <source>
        <dbReference type="ARBA" id="ARBA00012792"/>
    </source>
</evidence>
<keyword evidence="16" id="KW-0472">Membrane</keyword>
<keyword evidence="12" id="KW-0560">Oxidoreductase</keyword>
<comment type="cofactor">
    <cofactor evidence="18">
        <name>[2Fe-2S] cluster</name>
        <dbReference type="ChEBI" id="CHEBI:190135"/>
    </cofactor>
    <text evidence="18">Binds 1 [2Fe-2S] cluster.</text>
</comment>
<dbReference type="Gene3D" id="1.10.1060.10">
    <property type="entry name" value="Alpha-helical ferredoxin"/>
    <property type="match status" value="1"/>
</dbReference>
<dbReference type="FunFam" id="1.10.1060.10:FF:000029">
    <property type="entry name" value="Succinate dehydrogenase [ubiquinone] iron-sulfur subunit, mitochondrial"/>
    <property type="match status" value="1"/>
</dbReference>
<evidence type="ECO:0000256" key="16">
    <source>
        <dbReference type="ARBA" id="ARBA00023136"/>
    </source>
</evidence>
<feature type="domain" description="4Fe-4S ferredoxin-type" evidence="20">
    <location>
        <begin position="178"/>
        <end position="208"/>
    </location>
</feature>
<dbReference type="InterPro" id="IPR001041">
    <property type="entry name" value="2Fe-2S_ferredoxin-type"/>
</dbReference>
<evidence type="ECO:0000256" key="5">
    <source>
        <dbReference type="ARBA" id="ARBA00016766"/>
    </source>
</evidence>
<dbReference type="PROSITE" id="PS51379">
    <property type="entry name" value="4FE4S_FER_2"/>
    <property type="match status" value="1"/>
</dbReference>
<keyword evidence="22" id="KW-1185">Reference proteome</keyword>
<comment type="catalytic activity">
    <reaction evidence="18">
        <text>a quinone + succinate = fumarate + a quinol</text>
        <dbReference type="Rhea" id="RHEA:40523"/>
        <dbReference type="ChEBI" id="CHEBI:24646"/>
        <dbReference type="ChEBI" id="CHEBI:29806"/>
        <dbReference type="ChEBI" id="CHEBI:30031"/>
        <dbReference type="ChEBI" id="CHEBI:132124"/>
    </reaction>
</comment>
<evidence type="ECO:0000256" key="18">
    <source>
        <dbReference type="RuleBase" id="RU361237"/>
    </source>
</evidence>
<dbReference type="Proteomes" id="UP001497497">
    <property type="component" value="Unassembled WGS sequence"/>
</dbReference>
<dbReference type="InterPro" id="IPR036010">
    <property type="entry name" value="2Fe-2S_ferredoxin-like_sf"/>
</dbReference>
<dbReference type="InterPro" id="IPR017900">
    <property type="entry name" value="4Fe4S_Fe_S_CS"/>
</dbReference>
<dbReference type="InterPro" id="IPR009051">
    <property type="entry name" value="Helical_ferredxn"/>
</dbReference>
<dbReference type="Gene3D" id="3.10.20.30">
    <property type="match status" value="1"/>
</dbReference>
<dbReference type="NCBIfam" id="NF004616">
    <property type="entry name" value="PRK05950.1"/>
    <property type="match status" value="1"/>
</dbReference>
<dbReference type="PROSITE" id="PS00197">
    <property type="entry name" value="2FE2S_FER_1"/>
    <property type="match status" value="1"/>
</dbReference>
<dbReference type="PANTHER" id="PTHR11921:SF29">
    <property type="entry name" value="SUCCINATE DEHYDROGENASE [UBIQUINONE] IRON-SULFUR SUBUNIT, MITOCHONDRIAL"/>
    <property type="match status" value="1"/>
</dbReference>
<dbReference type="GO" id="GO:0051539">
    <property type="term" value="F:4 iron, 4 sulfur cluster binding"/>
    <property type="evidence" value="ECO:0007669"/>
    <property type="project" value="UniProtKB-KW"/>
</dbReference>
<keyword evidence="7" id="KW-0816">Tricarboxylic acid cycle</keyword>
<keyword evidence="8 18" id="KW-0001">2Fe-2S</keyword>
<sequence>MACKALMKFSPGTKALIQLIQTRTAQTAAAPVAKSEKKLKKFEIYRWNPDKPGDKPRVQTYQVDLNDCGPMVLDGLIKIKNEMDQTLTFRRSCREGICGSCAMNIDGTNTLACIYKINDSPSKPVKVYPLPHMYVVKDLVPDMSNFYAQYRSIEPYLKKKDVKESDIGKQSYLQSVEDRAKLDGLYECILCACCSTSCPSYWWNSDKYLGPAVLMQAYRWMIDSRDDFTEERLALMEDGYSVYRCHTIMNCTKTCPKGLNPGRAIGEIKKLMMSYNKQKAAH</sequence>
<keyword evidence="14 18" id="KW-0411">Iron-sulfur</keyword>
<evidence type="ECO:0000256" key="14">
    <source>
        <dbReference type="ARBA" id="ARBA00023014"/>
    </source>
</evidence>
<dbReference type="NCBIfam" id="TIGR00384">
    <property type="entry name" value="dhsB"/>
    <property type="match status" value="1"/>
</dbReference>
<evidence type="ECO:0000256" key="11">
    <source>
        <dbReference type="ARBA" id="ARBA00022946"/>
    </source>
</evidence>
<keyword evidence="9 18" id="KW-0479">Metal-binding</keyword>
<evidence type="ECO:0000256" key="13">
    <source>
        <dbReference type="ARBA" id="ARBA00023004"/>
    </source>
</evidence>
<dbReference type="GO" id="GO:0008177">
    <property type="term" value="F:succinate dehydrogenase (quinone) activity"/>
    <property type="evidence" value="ECO:0007669"/>
    <property type="project" value="UniProtKB-EC"/>
</dbReference>
<evidence type="ECO:0000313" key="22">
    <source>
        <dbReference type="Proteomes" id="UP001497497"/>
    </source>
</evidence>
<dbReference type="PROSITE" id="PS51085">
    <property type="entry name" value="2FE2S_FER_2"/>
    <property type="match status" value="1"/>
</dbReference>
<dbReference type="GO" id="GO:0005743">
    <property type="term" value="C:mitochondrial inner membrane"/>
    <property type="evidence" value="ECO:0007669"/>
    <property type="project" value="UniProtKB-SubCell"/>
</dbReference>
<evidence type="ECO:0000313" key="21">
    <source>
        <dbReference type="EMBL" id="CAL1532625.1"/>
    </source>
</evidence>
<dbReference type="GO" id="GO:0009055">
    <property type="term" value="F:electron transfer activity"/>
    <property type="evidence" value="ECO:0007669"/>
    <property type="project" value="InterPro"/>
</dbReference>
<keyword evidence="13 18" id="KW-0408">Iron</keyword>
<dbReference type="InterPro" id="IPR025192">
    <property type="entry name" value="Succ_DH/fum_Rdtase_N"/>
</dbReference>
<keyword evidence="15 18" id="KW-0496">Mitochondrion</keyword>
<comment type="similarity">
    <text evidence="3 18">Belongs to the succinate dehydrogenase/fumarate reductase iron-sulfur protein family.</text>
</comment>
<evidence type="ECO:0000259" key="20">
    <source>
        <dbReference type="PROSITE" id="PS51379"/>
    </source>
</evidence>
<dbReference type="InterPro" id="IPR017896">
    <property type="entry name" value="4Fe4S_Fe-S-bd"/>
</dbReference>
<evidence type="ECO:0000256" key="17">
    <source>
        <dbReference type="ARBA" id="ARBA00023291"/>
    </source>
</evidence>
<evidence type="ECO:0000256" key="2">
    <source>
        <dbReference type="ARBA" id="ARBA00004788"/>
    </source>
</evidence>
<dbReference type="Pfam" id="PF13534">
    <property type="entry name" value="Fer4_17"/>
    <property type="match status" value="1"/>
</dbReference>
<dbReference type="PROSITE" id="PS00198">
    <property type="entry name" value="4FE4S_FER_1"/>
    <property type="match status" value="1"/>
</dbReference>
<evidence type="ECO:0000256" key="1">
    <source>
        <dbReference type="ARBA" id="ARBA00004443"/>
    </source>
</evidence>
<evidence type="ECO:0000256" key="10">
    <source>
        <dbReference type="ARBA" id="ARBA00022792"/>
    </source>
</evidence>
<dbReference type="EMBL" id="CAXITT010000120">
    <property type="protein sequence ID" value="CAL1532625.1"/>
    <property type="molecule type" value="Genomic_DNA"/>
</dbReference>
<accession>A0AAV2HFI0</accession>
<evidence type="ECO:0000259" key="19">
    <source>
        <dbReference type="PROSITE" id="PS51085"/>
    </source>
</evidence>
<protein>
    <recommendedName>
        <fullName evidence="5 18">Succinate dehydrogenase [ubiquinone] iron-sulfur subunit, mitochondrial</fullName>
        <ecNumber evidence="4 18">1.3.5.1</ecNumber>
    </recommendedName>
</protein>
<dbReference type="InterPro" id="IPR006058">
    <property type="entry name" value="2Fe2S_fd_BS"/>
</dbReference>
<dbReference type="PANTHER" id="PTHR11921">
    <property type="entry name" value="SUCCINATE DEHYDROGENASE IRON-SULFUR PROTEIN"/>
    <property type="match status" value="1"/>
</dbReference>
<comment type="subcellular location">
    <subcellularLocation>
        <location evidence="1 18">Mitochondrion inner membrane</location>
        <topology evidence="1 18">Peripheral membrane protein</topology>
        <orientation evidence="1 18">Matrix side</orientation>
    </subcellularLocation>
</comment>
<name>A0AAV2HFI0_LYMST</name>
<comment type="cofactor">
    <cofactor evidence="18">
        <name>[4Fe-4S] cluster</name>
        <dbReference type="ChEBI" id="CHEBI:49883"/>
    </cofactor>
    <text evidence="18">Binds 1 [4Fe-4S] cluster.</text>
</comment>
<gene>
    <name evidence="21" type="ORF">GSLYS_00006643001</name>
</gene>
<evidence type="ECO:0000256" key="12">
    <source>
        <dbReference type="ARBA" id="ARBA00023002"/>
    </source>
</evidence>
<comment type="pathway">
    <text evidence="2 18">Carbohydrate metabolism; tricarboxylic acid cycle; fumarate from succinate (eukaryal route): step 1/1.</text>
</comment>
<reference evidence="21 22" key="1">
    <citation type="submission" date="2024-04" db="EMBL/GenBank/DDBJ databases">
        <authorList>
            <consortium name="Genoscope - CEA"/>
            <person name="William W."/>
        </authorList>
    </citation>
    <scope>NUCLEOTIDE SEQUENCE [LARGE SCALE GENOMIC DNA]</scope>
</reference>
<dbReference type="GO" id="GO:0006099">
    <property type="term" value="P:tricarboxylic acid cycle"/>
    <property type="evidence" value="ECO:0007669"/>
    <property type="project" value="UniProtKB-KW"/>
</dbReference>
<dbReference type="GO" id="GO:0046872">
    <property type="term" value="F:metal ion binding"/>
    <property type="evidence" value="ECO:0007669"/>
    <property type="project" value="UniProtKB-KW"/>
</dbReference>
<evidence type="ECO:0000256" key="9">
    <source>
        <dbReference type="ARBA" id="ARBA00022723"/>
    </source>
</evidence>
<dbReference type="Pfam" id="PF13085">
    <property type="entry name" value="Fer2_3"/>
    <property type="match status" value="1"/>
</dbReference>
<keyword evidence="10 18" id="KW-0999">Mitochondrion inner membrane</keyword>
<dbReference type="SUPFAM" id="SSF46548">
    <property type="entry name" value="alpha-helical ferredoxin"/>
    <property type="match status" value="1"/>
</dbReference>